<protein>
    <recommendedName>
        <fullName evidence="5">DUF35 domain-containing protein</fullName>
    </recommendedName>
</protein>
<dbReference type="RefSeq" id="WP_054370988.1">
    <property type="nucleotide sequence ID" value="NZ_AZYO01000001.1"/>
</dbReference>
<evidence type="ECO:0000313" key="3">
    <source>
        <dbReference type="EMBL" id="KOS58234.1"/>
    </source>
</evidence>
<dbReference type="InterPro" id="IPR002878">
    <property type="entry name" value="ChsH2_C"/>
</dbReference>
<reference evidence="4" key="2">
    <citation type="submission" date="2015-01" db="EMBL/GenBank/DDBJ databases">
        <title>Draft genome sequence of potential hydrocarbon metabolising strain of Rhodococcus rhodochrous.</title>
        <authorList>
            <person name="Aggarwal R.K."/>
            <person name="Dawar C."/>
        </authorList>
    </citation>
    <scope>NUCLEOTIDE SEQUENCE [LARGE SCALE GENOMIC DNA]</scope>
    <source>
        <strain evidence="4">KG-21</strain>
    </source>
</reference>
<accession>A0A0M8PK73</accession>
<evidence type="ECO:0000313" key="4">
    <source>
        <dbReference type="Proteomes" id="UP000037712"/>
    </source>
</evidence>
<feature type="domain" description="ChsH2 rubredoxin-like zinc ribbon" evidence="2">
    <location>
        <begin position="15"/>
        <end position="46"/>
    </location>
</feature>
<dbReference type="PANTHER" id="PTHR34075:SF5">
    <property type="entry name" value="BLR3430 PROTEIN"/>
    <property type="match status" value="1"/>
</dbReference>
<dbReference type="InterPro" id="IPR022002">
    <property type="entry name" value="ChsH2_Znr"/>
</dbReference>
<dbReference type="SUPFAM" id="SSF50249">
    <property type="entry name" value="Nucleic acid-binding proteins"/>
    <property type="match status" value="1"/>
</dbReference>
<proteinExistence type="predicted"/>
<dbReference type="AlphaFoldDB" id="A0A0M8PK73"/>
<reference evidence="3 4" key="1">
    <citation type="journal article" date="2015" name="Genome Announc.">
        <title>Draft Genome Sequence of Rhodococcus rhodochrous Strain KG-21, a Soil Isolate from Oil Fields of Krishna-Godavari Basin, India.</title>
        <authorList>
            <person name="Dawar C."/>
            <person name="Aggarwal R.K."/>
        </authorList>
    </citation>
    <scope>NUCLEOTIDE SEQUENCE [LARGE SCALE GENOMIC DNA]</scope>
    <source>
        <strain evidence="3 4">KG-21</strain>
    </source>
</reference>
<dbReference type="Pfam" id="PF12172">
    <property type="entry name" value="zf-ChsH2"/>
    <property type="match status" value="1"/>
</dbReference>
<name>A0A0M8PK73_RHORH</name>
<dbReference type="PANTHER" id="PTHR34075">
    <property type="entry name" value="BLR3430 PROTEIN"/>
    <property type="match status" value="1"/>
</dbReference>
<organism evidence="3 4">
    <name type="scientific">Rhodococcus rhodochrous KG-21</name>
    <dbReference type="NCBI Taxonomy" id="1441923"/>
    <lineage>
        <taxon>Bacteria</taxon>
        <taxon>Bacillati</taxon>
        <taxon>Actinomycetota</taxon>
        <taxon>Actinomycetes</taxon>
        <taxon>Mycobacteriales</taxon>
        <taxon>Nocardiaceae</taxon>
        <taxon>Rhodococcus</taxon>
    </lineage>
</organism>
<dbReference type="Pfam" id="PF01796">
    <property type="entry name" value="OB_ChsH2_C"/>
    <property type="match status" value="1"/>
</dbReference>
<evidence type="ECO:0000259" key="1">
    <source>
        <dbReference type="Pfam" id="PF01796"/>
    </source>
</evidence>
<feature type="domain" description="ChsH2 C-terminal OB-fold" evidence="1">
    <location>
        <begin position="50"/>
        <end position="108"/>
    </location>
</feature>
<dbReference type="InterPro" id="IPR052513">
    <property type="entry name" value="Thioester_dehydratase-like"/>
</dbReference>
<dbReference type="InterPro" id="IPR012340">
    <property type="entry name" value="NA-bd_OB-fold"/>
</dbReference>
<evidence type="ECO:0000259" key="2">
    <source>
        <dbReference type="Pfam" id="PF12172"/>
    </source>
</evidence>
<sequence length="133" mass="14048">MPGQIPVVDYLVLGDPPHLRAHTCIGCGALFFDRRNACAHCGAEEFTSKALANDGRLRAYTQVHRAAPSVPVPYISAIIDLDGGGVVKANLLDADLDDITPGLAVRLTTFAAGVDDDGTEAIAFGYVPVKEKQ</sequence>
<comment type="caution">
    <text evidence="3">The sequence shown here is derived from an EMBL/GenBank/DDBJ whole genome shotgun (WGS) entry which is preliminary data.</text>
</comment>
<gene>
    <name evidence="3" type="ORF">Z051_01055</name>
</gene>
<evidence type="ECO:0008006" key="5">
    <source>
        <dbReference type="Google" id="ProtNLM"/>
    </source>
</evidence>
<dbReference type="Proteomes" id="UP000037712">
    <property type="component" value="Unassembled WGS sequence"/>
</dbReference>
<dbReference type="PATRIC" id="fig|1441923.3.peg.236"/>
<dbReference type="EMBL" id="AZYO01000001">
    <property type="protein sequence ID" value="KOS58234.1"/>
    <property type="molecule type" value="Genomic_DNA"/>
</dbReference>